<proteinExistence type="predicted"/>
<protein>
    <submittedName>
        <fullName evidence="1">Uncharacterized protein</fullName>
    </submittedName>
</protein>
<accession>A0ABP9VIQ9</accession>
<comment type="caution">
    <text evidence="1">The sequence shown here is derived from an EMBL/GenBank/DDBJ whole genome shotgun (WGS) entry which is preliminary data.</text>
</comment>
<gene>
    <name evidence="1" type="ORF">Rcae01_00535</name>
</gene>
<keyword evidence="2" id="KW-1185">Reference proteome</keyword>
<sequence length="224" mass="24598">MSRFFCAPTATQDYRSFPNLAGVTLGNEELTDIRKRANIASMSHLAFPAARYLCHAAVNSAAVRGLRLAVLGWMVLSQFPMPVVHSHNTLRDSSLTLHLARHHQNSVPLQRPSSPSLCDRMCQDLHWHLFLPCDFLARCSDEMNGPHSGSFSPMGLWGDDGDSTVDGDSADEWSSLHSDALSHWVAVCNSEVAIPPQGETLPSHSFTQTYLGVPLCTLVCVLRT</sequence>
<name>A0ABP9VIQ9_9BACT</name>
<organism evidence="1 2">
    <name type="scientific">Novipirellula caenicola</name>
    <dbReference type="NCBI Taxonomy" id="1536901"/>
    <lineage>
        <taxon>Bacteria</taxon>
        <taxon>Pseudomonadati</taxon>
        <taxon>Planctomycetota</taxon>
        <taxon>Planctomycetia</taxon>
        <taxon>Pirellulales</taxon>
        <taxon>Pirellulaceae</taxon>
        <taxon>Novipirellula</taxon>
    </lineage>
</organism>
<evidence type="ECO:0000313" key="1">
    <source>
        <dbReference type="EMBL" id="GAA5505094.1"/>
    </source>
</evidence>
<evidence type="ECO:0000313" key="2">
    <source>
        <dbReference type="Proteomes" id="UP001416858"/>
    </source>
</evidence>
<reference evidence="1 2" key="1">
    <citation type="submission" date="2024-02" db="EMBL/GenBank/DDBJ databases">
        <title>Rhodopirellula caenicola NBRC 110016.</title>
        <authorList>
            <person name="Ichikawa N."/>
            <person name="Katano-Makiyama Y."/>
            <person name="Hidaka K."/>
        </authorList>
    </citation>
    <scope>NUCLEOTIDE SEQUENCE [LARGE SCALE GENOMIC DNA]</scope>
    <source>
        <strain evidence="1 2">NBRC 110016</strain>
    </source>
</reference>
<dbReference type="EMBL" id="BAABRO010000001">
    <property type="protein sequence ID" value="GAA5505094.1"/>
    <property type="molecule type" value="Genomic_DNA"/>
</dbReference>
<dbReference type="Proteomes" id="UP001416858">
    <property type="component" value="Unassembled WGS sequence"/>
</dbReference>